<evidence type="ECO:0000256" key="4">
    <source>
        <dbReference type="ARBA" id="ARBA00023034"/>
    </source>
</evidence>
<reference evidence="10 11" key="1">
    <citation type="journal article" date="2018" name="BMC Genomics">
        <title>Genomic comparison of Trypanosoma conorhini and Trypanosoma rangeli to Trypanosoma cruzi strains of high and low virulence.</title>
        <authorList>
            <person name="Bradwell K.R."/>
            <person name="Koparde V.N."/>
            <person name="Matveyev A.V."/>
            <person name="Serrano M.G."/>
            <person name="Alves J.M."/>
            <person name="Parikh H."/>
            <person name="Huang B."/>
            <person name="Lee V."/>
            <person name="Espinosa-Alvarez O."/>
            <person name="Ortiz P.A."/>
            <person name="Costa-Martins A.G."/>
            <person name="Teixeira M.M."/>
            <person name="Buck G.A."/>
        </authorList>
    </citation>
    <scope>NUCLEOTIDE SEQUENCE [LARGE SCALE GENOMIC DNA]</scope>
    <source>
        <strain evidence="10 11">AM80</strain>
    </source>
</reference>
<evidence type="ECO:0000256" key="1">
    <source>
        <dbReference type="ARBA" id="ARBA00004194"/>
    </source>
</evidence>
<organism evidence="10 11">
    <name type="scientific">Trypanosoma rangeli</name>
    <dbReference type="NCBI Taxonomy" id="5698"/>
    <lineage>
        <taxon>Eukaryota</taxon>
        <taxon>Discoba</taxon>
        <taxon>Euglenozoa</taxon>
        <taxon>Kinetoplastea</taxon>
        <taxon>Metakinetoplastina</taxon>
        <taxon>Trypanosomatida</taxon>
        <taxon>Trypanosomatidae</taxon>
        <taxon>Trypanosoma</taxon>
        <taxon>Herpetosoma</taxon>
    </lineage>
</organism>
<dbReference type="OrthoDB" id="248903at2759"/>
<evidence type="ECO:0000256" key="9">
    <source>
        <dbReference type="SAM" id="Phobius"/>
    </source>
</evidence>
<evidence type="ECO:0000256" key="2">
    <source>
        <dbReference type="ARBA" id="ARBA00022692"/>
    </source>
</evidence>
<evidence type="ECO:0000256" key="8">
    <source>
        <dbReference type="SAM" id="MobiDB-lite"/>
    </source>
</evidence>
<evidence type="ECO:0000313" key="10">
    <source>
        <dbReference type="EMBL" id="RNF02461.1"/>
    </source>
</evidence>
<name>A0A422NAI4_TRYRA</name>
<keyword evidence="3 9" id="KW-1133">Transmembrane helix</keyword>
<dbReference type="PANTHER" id="PTHR13815:SF7">
    <property type="entry name" value="GOLGIN SUBFAMILY A MEMBER 5"/>
    <property type="match status" value="1"/>
</dbReference>
<evidence type="ECO:0008006" key="12">
    <source>
        <dbReference type="Google" id="ProtNLM"/>
    </source>
</evidence>
<feature type="transmembrane region" description="Helical" evidence="9">
    <location>
        <begin position="468"/>
        <end position="488"/>
    </location>
</feature>
<keyword evidence="2 9" id="KW-0812">Transmembrane</keyword>
<keyword evidence="5 7" id="KW-0175">Coiled coil</keyword>
<evidence type="ECO:0000256" key="3">
    <source>
        <dbReference type="ARBA" id="ARBA00022989"/>
    </source>
</evidence>
<dbReference type="PANTHER" id="PTHR13815">
    <property type="entry name" value="GOLGIN-84"/>
    <property type="match status" value="1"/>
</dbReference>
<comment type="subcellular location">
    <subcellularLocation>
        <location evidence="1">Golgi apparatus membrane</location>
        <topology evidence="1">Single-pass membrane protein</topology>
    </subcellularLocation>
</comment>
<dbReference type="GO" id="GO:0031985">
    <property type="term" value="C:Golgi cisterna"/>
    <property type="evidence" value="ECO:0007669"/>
    <property type="project" value="TreeGrafter"/>
</dbReference>
<dbReference type="OMA" id="RCERATH"/>
<keyword evidence="6 9" id="KW-0472">Membrane</keyword>
<feature type="compositionally biased region" description="Low complexity" evidence="8">
    <location>
        <begin position="93"/>
        <end position="105"/>
    </location>
</feature>
<sequence>MFQGVAAFLEAVDERAEQHARQRAVEAETTALQTEMAVDAESGNGNEVSSVRRMRAAGEEHAPTTLGGNLSLSPLLQQPVAATQCRGDTNPHNSNSNGGTASSSLSATTATASAVVAGDTSISSQGMRNHVEEGAAAATALMFQGGVESALLKRRDEELDALAQDARRHQAMAEAARQELLQRSLQVHQLEESLRTVRARFDEHKAKSRCLLEYKQREYDELHRRLELQEGRTGPTGSGEKDTLNDSDAVVARQREEELESMIASMQQEKERLEAQLAVRHREVDAAHEQRLAIVQQLDFMRLDLRGAQDALESEVAAHQRSKALLQGRQRELNELRAAVEEHGGTFTAAGTLVGLRGNDAESRNEMFFSHQLLEKQNALEAAMRDAAEWRRRCERAAARLEEERTTRVNVTHSQQLMRDAADSRPMFLRHLSSTGRLMSVVVEMMAAVDAAALRFGRLLRRQPVMRLAVVFYVLCLHAWFVMALLMIERAANLSHAANKLH</sequence>
<evidence type="ECO:0000256" key="6">
    <source>
        <dbReference type="ARBA" id="ARBA00023136"/>
    </source>
</evidence>
<evidence type="ECO:0000256" key="7">
    <source>
        <dbReference type="SAM" id="Coils"/>
    </source>
</evidence>
<dbReference type="GO" id="GO:0007030">
    <property type="term" value="P:Golgi organization"/>
    <property type="evidence" value="ECO:0007669"/>
    <property type="project" value="InterPro"/>
</dbReference>
<dbReference type="GeneID" id="40330300"/>
<dbReference type="EMBL" id="MKGL01000231">
    <property type="protein sequence ID" value="RNF02461.1"/>
    <property type="molecule type" value="Genomic_DNA"/>
</dbReference>
<comment type="caution">
    <text evidence="10">The sequence shown here is derived from an EMBL/GenBank/DDBJ whole genome shotgun (WGS) entry which is preliminary data.</text>
</comment>
<dbReference type="AlphaFoldDB" id="A0A422NAI4"/>
<keyword evidence="4" id="KW-0333">Golgi apparatus</keyword>
<gene>
    <name evidence="10" type="ORF">TraAM80_06367</name>
</gene>
<proteinExistence type="predicted"/>
<feature type="coiled-coil region" evidence="7">
    <location>
        <begin position="373"/>
        <end position="407"/>
    </location>
</feature>
<dbReference type="RefSeq" id="XP_029236928.1">
    <property type="nucleotide sequence ID" value="XM_029383215.1"/>
</dbReference>
<dbReference type="GO" id="GO:0000301">
    <property type="term" value="P:retrograde transport, vesicle recycling within Golgi"/>
    <property type="evidence" value="ECO:0007669"/>
    <property type="project" value="TreeGrafter"/>
</dbReference>
<evidence type="ECO:0000313" key="11">
    <source>
        <dbReference type="Proteomes" id="UP000283634"/>
    </source>
</evidence>
<dbReference type="Pfam" id="PF09787">
    <property type="entry name" value="Golgin_A5"/>
    <property type="match status" value="1"/>
</dbReference>
<evidence type="ECO:0000256" key="5">
    <source>
        <dbReference type="ARBA" id="ARBA00023054"/>
    </source>
</evidence>
<feature type="region of interest" description="Disordered" evidence="8">
    <location>
        <begin position="40"/>
        <end position="71"/>
    </location>
</feature>
<accession>A0A422NAI4</accession>
<keyword evidence="11" id="KW-1185">Reference proteome</keyword>
<protein>
    <recommendedName>
        <fullName evidence="12">Golgin-84</fullName>
    </recommendedName>
</protein>
<dbReference type="Proteomes" id="UP000283634">
    <property type="component" value="Unassembled WGS sequence"/>
</dbReference>
<feature type="region of interest" description="Disordered" evidence="8">
    <location>
        <begin position="84"/>
        <end position="105"/>
    </location>
</feature>
<dbReference type="GO" id="GO:0000139">
    <property type="term" value="C:Golgi membrane"/>
    <property type="evidence" value="ECO:0007669"/>
    <property type="project" value="UniProtKB-SubCell"/>
</dbReference>
<dbReference type="InterPro" id="IPR019177">
    <property type="entry name" value="Golgin_subfamily_A_member_5"/>
</dbReference>
<feature type="coiled-coil region" evidence="7">
    <location>
        <begin position="159"/>
        <end position="290"/>
    </location>
</feature>